<sequence length="311" mass="33969">MKKLLIALVALSSSVFAQESHHPLEGAWDLTVAMENRNGGVSAAPSWLEVRHSGLKTLTGHFVGDGGSSRPIAEVFFKDGHVSFKIPPQWEKEEAYLSFEGDLKEGKLSGTIVKPNGKSMAFTGVRAPSLWRSAEPVWGKPIKLFNGKDLTGWKALGPKNQWFVEGEVLKSPASGANLCTEQKFTDFKLHIEFRLPPSSNSGIYLRGRYEVQVEDSFGKEPFSIYLGGIYGFIDPLFQAAKPSGEWQSYDITLVGRKVSVTLNGQKVIVEQNIPGVTGGAMDSDEGEPGPIMFQGDHGAVEYRNIVLTPAK</sequence>
<reference evidence="3 4" key="1">
    <citation type="submission" date="2024-03" db="EMBL/GenBank/DDBJ databases">
        <title>Aquirufa genome sequencing.</title>
        <authorList>
            <person name="Pitt A."/>
            <person name="Hahn M.W."/>
        </authorList>
    </citation>
    <scope>NUCLEOTIDE SEQUENCE [LARGE SCALE GENOMIC DNA]</scope>
    <source>
        <strain evidence="3 4">PLAD-142S6K</strain>
    </source>
</reference>
<feature type="signal peptide" evidence="1">
    <location>
        <begin position="1"/>
        <end position="17"/>
    </location>
</feature>
<dbReference type="Proteomes" id="UP001598114">
    <property type="component" value="Unassembled WGS sequence"/>
</dbReference>
<evidence type="ECO:0000259" key="2">
    <source>
        <dbReference type="Pfam" id="PF06439"/>
    </source>
</evidence>
<dbReference type="InterPro" id="IPR010496">
    <property type="entry name" value="AL/BT2_dom"/>
</dbReference>
<dbReference type="EMBL" id="JBBKYA010000001">
    <property type="protein sequence ID" value="MFD3274638.1"/>
    <property type="molecule type" value="Genomic_DNA"/>
</dbReference>
<evidence type="ECO:0000313" key="4">
    <source>
        <dbReference type="Proteomes" id="UP001598114"/>
    </source>
</evidence>
<organism evidence="3 4">
    <name type="scientific">Aquirufa echingensis</name>
    <dbReference type="NCBI Taxonomy" id="3096516"/>
    <lineage>
        <taxon>Bacteria</taxon>
        <taxon>Pseudomonadati</taxon>
        <taxon>Bacteroidota</taxon>
        <taxon>Cytophagia</taxon>
        <taxon>Cytophagales</taxon>
        <taxon>Flectobacillaceae</taxon>
        <taxon>Aquirufa</taxon>
    </lineage>
</organism>
<dbReference type="Gene3D" id="2.60.120.560">
    <property type="entry name" value="Exo-inulinase, domain 1"/>
    <property type="match status" value="1"/>
</dbReference>
<dbReference type="RefSeq" id="WP_377974087.1">
    <property type="nucleotide sequence ID" value="NZ_JBBKYA010000001.1"/>
</dbReference>
<proteinExistence type="predicted"/>
<dbReference type="Pfam" id="PF06439">
    <property type="entry name" value="3keto-disac_hyd"/>
    <property type="match status" value="1"/>
</dbReference>
<gene>
    <name evidence="3" type="ORF">SKC38_00180</name>
</gene>
<keyword evidence="4" id="KW-1185">Reference proteome</keyword>
<comment type="caution">
    <text evidence="3">The sequence shown here is derived from an EMBL/GenBank/DDBJ whole genome shotgun (WGS) entry which is preliminary data.</text>
</comment>
<feature type="domain" description="3-keto-alpha-glucoside-1,2-lyase/3-keto-2-hydroxy-glucal hydratase" evidence="2">
    <location>
        <begin position="141"/>
        <end position="307"/>
    </location>
</feature>
<evidence type="ECO:0000313" key="3">
    <source>
        <dbReference type="EMBL" id="MFD3274638.1"/>
    </source>
</evidence>
<keyword evidence="1" id="KW-0732">Signal</keyword>
<evidence type="ECO:0000256" key="1">
    <source>
        <dbReference type="SAM" id="SignalP"/>
    </source>
</evidence>
<name>A0ABW6D0P4_9BACT</name>
<feature type="chain" id="PRO_5045183518" evidence="1">
    <location>
        <begin position="18"/>
        <end position="311"/>
    </location>
</feature>
<accession>A0ABW6D0P4</accession>
<protein>
    <submittedName>
        <fullName evidence="3">DUF1080 domain-containing protein</fullName>
    </submittedName>
</protein>